<accession>A0A2T4BLF1</accession>
<proteinExistence type="predicted"/>
<reference evidence="3" key="1">
    <citation type="submission" date="2016-07" db="EMBL/GenBank/DDBJ databases">
        <title>Multiple horizontal gene transfer events from other fungi enriched the ability of initially mycotrophic Trichoderma (Ascomycota) to feed on dead plant biomass.</title>
        <authorList>
            <consortium name="DOE Joint Genome Institute"/>
            <person name="Atanasova L."/>
            <person name="Chenthamara K."/>
            <person name="Zhang J."/>
            <person name="Grujic M."/>
            <person name="Henrissat B."/>
            <person name="Kuo A."/>
            <person name="Aerts A."/>
            <person name="Salamov A."/>
            <person name="Lipzen A."/>
            <person name="Labutti K."/>
            <person name="Barry K."/>
            <person name="Miao Y."/>
            <person name="Rahimi M.J."/>
            <person name="Shen Q."/>
            <person name="Grigoriev I.V."/>
            <person name="Kubicek C.P."/>
            <person name="Druzhinina I.S."/>
        </authorList>
    </citation>
    <scope>NUCLEOTIDE SEQUENCE [LARGE SCALE GENOMIC DNA]</scope>
    <source>
        <strain evidence="3">TUCIM 6016</strain>
    </source>
</reference>
<dbReference type="OrthoDB" id="2142213at2759"/>
<sequence length="314" mass="33783">MASKAAAILSILPLALATLDKPVIQPNFPGNGLASLGQGLLDNLAPTHSTWDDWGAGWIPQDCKTLVEGAGFSASDVIPFNIHYDDCAQTWTFCRHKDSPLSEVQILDLFGRLPVRMRSFVRHLVFIPGNKSAGSSGDNVLMTGPVDITVYAHEIGHSLDSHAFDPSYGVPFSTGNVWISNYNLDSAVTDPYAQTSQQENFAQETVVSLYDKVVPGGIGTIQSNWQAIFHQYATLEGYIGDVIIPGGTCTHRLTDSPAVPMSGSAKLRRGLGPKPHVALSPEVEEIEAIPMKSSITMTSFDEAGKPNGTYVINL</sequence>
<keyword evidence="3" id="KW-1185">Reference proteome</keyword>
<feature type="chain" id="PRO_5015748444" description="Zincin" evidence="1">
    <location>
        <begin position="18"/>
        <end position="314"/>
    </location>
</feature>
<gene>
    <name evidence="2" type="ORF">BBK36DRAFT_1136816</name>
</gene>
<keyword evidence="1" id="KW-0732">Signal</keyword>
<dbReference type="RefSeq" id="XP_024753457.1">
    <property type="nucleotide sequence ID" value="XM_024893104.1"/>
</dbReference>
<dbReference type="SUPFAM" id="SSF55486">
    <property type="entry name" value="Metalloproteases ('zincins'), catalytic domain"/>
    <property type="match status" value="1"/>
</dbReference>
<evidence type="ECO:0000313" key="2">
    <source>
        <dbReference type="EMBL" id="PTB70137.1"/>
    </source>
</evidence>
<evidence type="ECO:0000313" key="3">
    <source>
        <dbReference type="Proteomes" id="UP000241546"/>
    </source>
</evidence>
<organism evidence="2 3">
    <name type="scientific">Trichoderma citrinoviride</name>
    <dbReference type="NCBI Taxonomy" id="58853"/>
    <lineage>
        <taxon>Eukaryota</taxon>
        <taxon>Fungi</taxon>
        <taxon>Dikarya</taxon>
        <taxon>Ascomycota</taxon>
        <taxon>Pezizomycotina</taxon>
        <taxon>Sordariomycetes</taxon>
        <taxon>Hypocreomycetidae</taxon>
        <taxon>Hypocreales</taxon>
        <taxon>Hypocreaceae</taxon>
        <taxon>Trichoderma</taxon>
    </lineage>
</organism>
<dbReference type="Proteomes" id="UP000241546">
    <property type="component" value="Unassembled WGS sequence"/>
</dbReference>
<evidence type="ECO:0008006" key="4">
    <source>
        <dbReference type="Google" id="ProtNLM"/>
    </source>
</evidence>
<protein>
    <recommendedName>
        <fullName evidence="4">Zincin</fullName>
    </recommendedName>
</protein>
<evidence type="ECO:0000256" key="1">
    <source>
        <dbReference type="SAM" id="SignalP"/>
    </source>
</evidence>
<dbReference type="GeneID" id="36601222"/>
<name>A0A2T4BLF1_9HYPO</name>
<dbReference type="EMBL" id="KZ680207">
    <property type="protein sequence ID" value="PTB70137.1"/>
    <property type="molecule type" value="Genomic_DNA"/>
</dbReference>
<dbReference type="AlphaFoldDB" id="A0A2T4BLF1"/>
<feature type="signal peptide" evidence="1">
    <location>
        <begin position="1"/>
        <end position="17"/>
    </location>
</feature>